<dbReference type="InParanoid" id="A0A0V0QJG7"/>
<name>A0A0V0QJG7_PSEPJ</name>
<keyword evidence="2" id="KW-1185">Reference proteome</keyword>
<dbReference type="Proteomes" id="UP000054937">
    <property type="component" value="Unassembled WGS sequence"/>
</dbReference>
<evidence type="ECO:0000313" key="2">
    <source>
        <dbReference type="Proteomes" id="UP000054937"/>
    </source>
</evidence>
<evidence type="ECO:0000313" key="1">
    <source>
        <dbReference type="EMBL" id="KRX02252.1"/>
    </source>
</evidence>
<dbReference type="AlphaFoldDB" id="A0A0V0QJG7"/>
<organism evidence="1 2">
    <name type="scientific">Pseudocohnilembus persalinus</name>
    <name type="common">Ciliate</name>
    <dbReference type="NCBI Taxonomy" id="266149"/>
    <lineage>
        <taxon>Eukaryota</taxon>
        <taxon>Sar</taxon>
        <taxon>Alveolata</taxon>
        <taxon>Ciliophora</taxon>
        <taxon>Intramacronucleata</taxon>
        <taxon>Oligohymenophorea</taxon>
        <taxon>Scuticociliatia</taxon>
        <taxon>Philasterida</taxon>
        <taxon>Pseudocohnilembidae</taxon>
        <taxon>Pseudocohnilembus</taxon>
    </lineage>
</organism>
<gene>
    <name evidence="1" type="ORF">PPERSA_04874</name>
</gene>
<protein>
    <submittedName>
        <fullName evidence="1">Uncharacterized protein</fullName>
    </submittedName>
</protein>
<reference evidence="1 2" key="1">
    <citation type="journal article" date="2015" name="Sci. Rep.">
        <title>Genome of the facultative scuticociliatosis pathogen Pseudocohnilembus persalinus provides insight into its virulence through horizontal gene transfer.</title>
        <authorList>
            <person name="Xiong J."/>
            <person name="Wang G."/>
            <person name="Cheng J."/>
            <person name="Tian M."/>
            <person name="Pan X."/>
            <person name="Warren A."/>
            <person name="Jiang C."/>
            <person name="Yuan D."/>
            <person name="Miao W."/>
        </authorList>
    </citation>
    <scope>NUCLEOTIDE SEQUENCE [LARGE SCALE GENOMIC DNA]</scope>
    <source>
        <strain evidence="1">36N120E</strain>
    </source>
</reference>
<comment type="caution">
    <text evidence="1">The sequence shown here is derived from an EMBL/GenBank/DDBJ whole genome shotgun (WGS) entry which is preliminary data.</text>
</comment>
<proteinExistence type="predicted"/>
<sequence>MNRRGRGYQPNINYNNHNLQQYINQQAFNQENFIQLFESVIQNVPYPRNQGIQNLQNQQYYDVEDQEDYYMRDMSCDFEIKKQNNYVACNQINQYIERFRDTYKYHIERDTNFDQNQAIQFLIDVAKMIAATFIRKHDDKQENKLSAQMQSTLIQIMRLDNEQNDIKGAIAIEMGKFLDIGQQQSNFAGLLLFQALCSIKDIDVQPLIKHHLFKLEFIVRNQLLEINTILQEVIRGKYVGF</sequence>
<accession>A0A0V0QJG7</accession>
<dbReference type="EMBL" id="LDAU01000156">
    <property type="protein sequence ID" value="KRX02252.1"/>
    <property type="molecule type" value="Genomic_DNA"/>
</dbReference>